<protein>
    <submittedName>
        <fullName evidence="6">Uncharacterized protein</fullName>
    </submittedName>
</protein>
<keyword evidence="2" id="KW-0851">Voltage-gated channel</keyword>
<dbReference type="EMBL" id="OA564862">
    <property type="protein sequence ID" value="CAD7195707.1"/>
    <property type="molecule type" value="Genomic_DNA"/>
</dbReference>
<evidence type="ECO:0000313" key="6">
    <source>
        <dbReference type="EMBL" id="CAD7195707.1"/>
    </source>
</evidence>
<dbReference type="AlphaFoldDB" id="A0A7R8VFE0"/>
<dbReference type="GO" id="GO:0005891">
    <property type="term" value="C:voltage-gated calcium channel complex"/>
    <property type="evidence" value="ECO:0007669"/>
    <property type="project" value="TreeGrafter"/>
</dbReference>
<name>A0A7R8VFE0_TIMDO</name>
<evidence type="ECO:0000256" key="1">
    <source>
        <dbReference type="ARBA" id="ARBA00022448"/>
    </source>
</evidence>
<sequence length="259" mass="28340">MRQTGVRRLMVTCFSSTWEERWGEPNHTASDEARTSVQLGVDIVVTSVSGVYCSRVGTSQVGLAWVVTRAIYFHSQKRPPEASSLRSFPCVWEWDYTHCAWESNLPLVRTSEGAHALLTDQASTGALKLLTARSLSRRPEPHPSANAITRRWLNFIAPQSPTHCWAAATNPRPASPQTSPGGCSPRRGVVSPALCTTYNESSLKEAYQSTGPPRAPILTGEDWNAVMYVGIEAYGGVSSYGVLACVYFIILFICGNCIL</sequence>
<gene>
    <name evidence="6" type="ORF">TDIB3V08_LOCUS2084</name>
</gene>
<keyword evidence="1" id="KW-0813">Transport</keyword>
<proteinExistence type="predicted"/>
<dbReference type="PANTHER" id="PTHR45628:SF1">
    <property type="entry name" value="VOLTAGE-DEPENDENT CALCIUM CHANNEL TYPE D SUBUNIT ALPHA-1"/>
    <property type="match status" value="1"/>
</dbReference>
<reference evidence="6" key="1">
    <citation type="submission" date="2020-11" db="EMBL/GenBank/DDBJ databases">
        <authorList>
            <person name="Tran Van P."/>
        </authorList>
    </citation>
    <scope>NUCLEOTIDE SEQUENCE</scope>
</reference>
<dbReference type="GO" id="GO:0008331">
    <property type="term" value="F:high voltage-gated calcium channel activity"/>
    <property type="evidence" value="ECO:0007669"/>
    <property type="project" value="TreeGrafter"/>
</dbReference>
<dbReference type="Gene3D" id="1.10.287.70">
    <property type="match status" value="1"/>
</dbReference>
<keyword evidence="5" id="KW-1133">Transmembrane helix</keyword>
<evidence type="ECO:0000256" key="5">
    <source>
        <dbReference type="SAM" id="Phobius"/>
    </source>
</evidence>
<keyword evidence="3" id="KW-0406">Ion transport</keyword>
<dbReference type="InterPro" id="IPR050599">
    <property type="entry name" value="VDCC_alpha-1_subunit"/>
</dbReference>
<evidence type="ECO:0000256" key="4">
    <source>
        <dbReference type="ARBA" id="ARBA00023303"/>
    </source>
</evidence>
<keyword evidence="4" id="KW-0407">Ion channel</keyword>
<dbReference type="PANTHER" id="PTHR45628">
    <property type="entry name" value="VOLTAGE-DEPENDENT CALCIUM CHANNEL TYPE A SUBUNIT ALPHA-1"/>
    <property type="match status" value="1"/>
</dbReference>
<accession>A0A7R8VFE0</accession>
<feature type="transmembrane region" description="Helical" evidence="5">
    <location>
        <begin position="237"/>
        <end position="258"/>
    </location>
</feature>
<organism evidence="6">
    <name type="scientific">Timema douglasi</name>
    <name type="common">Walking stick</name>
    <dbReference type="NCBI Taxonomy" id="61478"/>
    <lineage>
        <taxon>Eukaryota</taxon>
        <taxon>Metazoa</taxon>
        <taxon>Ecdysozoa</taxon>
        <taxon>Arthropoda</taxon>
        <taxon>Hexapoda</taxon>
        <taxon>Insecta</taxon>
        <taxon>Pterygota</taxon>
        <taxon>Neoptera</taxon>
        <taxon>Polyneoptera</taxon>
        <taxon>Phasmatodea</taxon>
        <taxon>Timematodea</taxon>
        <taxon>Timematoidea</taxon>
        <taxon>Timematidae</taxon>
        <taxon>Timema</taxon>
    </lineage>
</organism>
<keyword evidence="5" id="KW-0812">Transmembrane</keyword>
<dbReference type="GO" id="GO:0098703">
    <property type="term" value="P:calcium ion import across plasma membrane"/>
    <property type="evidence" value="ECO:0007669"/>
    <property type="project" value="TreeGrafter"/>
</dbReference>
<keyword evidence="5" id="KW-0472">Membrane</keyword>
<evidence type="ECO:0000256" key="3">
    <source>
        <dbReference type="ARBA" id="ARBA00023065"/>
    </source>
</evidence>
<evidence type="ECO:0000256" key="2">
    <source>
        <dbReference type="ARBA" id="ARBA00022882"/>
    </source>
</evidence>